<dbReference type="CDD" id="cd03143">
    <property type="entry name" value="A4_beta-galactosidase_middle_domain"/>
    <property type="match status" value="1"/>
</dbReference>
<reference evidence="1 2" key="1">
    <citation type="journal article" date="2019" name="PLoS ONE">
        <title>Comparative genome analysis indicates high evolutionary potential of pathogenicity genes in Colletotrichum tanaceti.</title>
        <authorList>
            <person name="Lelwala R.V."/>
            <person name="Korhonen P.K."/>
            <person name="Young N.D."/>
            <person name="Scott J.B."/>
            <person name="Ades P.A."/>
            <person name="Gasser R.B."/>
            <person name="Taylor P.W.J."/>
        </authorList>
    </citation>
    <scope>NUCLEOTIDE SEQUENCE [LARGE SCALE GENOMIC DNA]</scope>
    <source>
        <strain evidence="1">BRIP57314</strain>
    </source>
</reference>
<evidence type="ECO:0008006" key="3">
    <source>
        <dbReference type="Google" id="ProtNLM"/>
    </source>
</evidence>
<dbReference type="Proteomes" id="UP000310108">
    <property type="component" value="Unassembled WGS sequence"/>
</dbReference>
<dbReference type="AlphaFoldDB" id="A0A4V6DGG6"/>
<accession>A0A4V6DGG6</accession>
<dbReference type="InterPro" id="IPR053161">
    <property type="entry name" value="Ulvan_degrading_GH"/>
</dbReference>
<keyword evidence="2" id="KW-1185">Reference proteome</keyword>
<dbReference type="STRING" id="1306861.A0A4V6DGG6"/>
<dbReference type="Gene3D" id="3.40.50.880">
    <property type="match status" value="1"/>
</dbReference>
<dbReference type="OrthoDB" id="2579248at2759"/>
<dbReference type="EMBL" id="PJEX01000305">
    <property type="protein sequence ID" value="TKW51436.1"/>
    <property type="molecule type" value="Genomic_DNA"/>
</dbReference>
<organism evidence="1 2">
    <name type="scientific">Colletotrichum tanaceti</name>
    <dbReference type="NCBI Taxonomy" id="1306861"/>
    <lineage>
        <taxon>Eukaryota</taxon>
        <taxon>Fungi</taxon>
        <taxon>Dikarya</taxon>
        <taxon>Ascomycota</taxon>
        <taxon>Pezizomycotina</taxon>
        <taxon>Sordariomycetes</taxon>
        <taxon>Hypocreomycetidae</taxon>
        <taxon>Glomerellales</taxon>
        <taxon>Glomerellaceae</taxon>
        <taxon>Colletotrichum</taxon>
        <taxon>Colletotrichum destructivum species complex</taxon>
    </lineage>
</organism>
<protein>
    <recommendedName>
        <fullName evidence="3">Glycoside hydrolase family 2</fullName>
    </recommendedName>
</protein>
<dbReference type="PANTHER" id="PTHR36848:SF2">
    <property type="entry name" value="SECRETED PROTEIN"/>
    <property type="match status" value="1"/>
</dbReference>
<evidence type="ECO:0000313" key="1">
    <source>
        <dbReference type="EMBL" id="TKW51436.1"/>
    </source>
</evidence>
<comment type="caution">
    <text evidence="1">The sequence shown here is derived from an EMBL/GenBank/DDBJ whole genome shotgun (WGS) entry which is preliminary data.</text>
</comment>
<name>A0A4V6DGG6_9PEZI</name>
<proteinExistence type="predicted"/>
<evidence type="ECO:0000313" key="2">
    <source>
        <dbReference type="Proteomes" id="UP000310108"/>
    </source>
</evidence>
<gene>
    <name evidence="1" type="ORF">CTA1_3476</name>
</gene>
<sequence length="1115" mass="125239">MESFFVPVKDDGTVMTGVGERRNTGDAPNPLTYPKAAEPFSEELFKSPTSEYRGCPLWSWNTKLDKDKLLRQIDYLKDMGMGGFHMHVRTGLDTEYLGPEYMDRVRDCVEYAESKGMLACLYDDDRWPSGVAGGKVVKEYPEHKIKHLMFTPRPYGSVELGGDCTPSSAQACRSEQGYLLARFSVTLDENGRLKSSKKLQGGEDAEPGGRVWYCYVEINPPSPWFNGQTYIDTMSTEAITRFIESTHEVYKDKIGDKFGTVVPCIFTDEPQVTLKTRLSSPAGVEDVFLPWTGDLPQTFRDAFGDDADLVSSIPELIWDLPGDAPSLARYRYHDHVSERFVTSFLDLLAGWCRKNKILLDGHMMEEPTLRSQTAAHGETMRCYRKQSMPGMDLLNDQVEYNTAKQCTSVARQNGIRGAMSEIYGCTHWYFSFEGHKGCGDWHAALGITFRVQHLSWLSMAGEAKRDYPASINYQSPWYREYGYVEDHFARVGVAMTRGRPVTRVAVVHPIESFWLCFGPNDGDEGGRRDQAFLELTDWLLHGLVDFDFIAESLLSSQMDKTAEVSTPLKVGHCEYDVVILPDLRTIRSFTLDVVKKFAAAGGKVIVAGAGPVLVDAQYPPPDISLDIEPRTEVGWNKDDILSAVSGSRELKIDLKQEGGGGGPTQTLLYQLRQDGEERFLFVCNTDRTNPYDTVVNIKGEWDVEMMDTFTGSSHRHRKVKYDDGWTVFEHRFEGCASLLLRLHPILAETLSFVDVDVVVEEEEEEEEEVVVASASAPCPKQSAAELKLEEVVLSEPNVLMLDYALYRIDDDPWEDASRQEILRIDNEIRERLRLPRKGAAWRQPWTVPQSERAAKVYVDLRFEFESELVVKTPAYLAMENPQDARISVNGHKLPVVLDAAAALSWWVDEDIKTVPVPRRAIRRGTNVVELSMPFGVLTNLERVFVLGSFSVQLRDNLPVLCERRRSLGWGDVVPQGHPFYVGNITYNCSFSLPSRSDVTLSVPHFSTPVVKVHWGGDKARKSGHVALQPRTLALGELEAGRHEVAITAFGYRYNSFGHVHLAAGIPGCAPDQWRTTGPAWSEEYQLRPNGILEKPSVLVKPKTGDGSEGWIVLAE</sequence>
<dbReference type="InterPro" id="IPR029062">
    <property type="entry name" value="Class_I_gatase-like"/>
</dbReference>
<dbReference type="PANTHER" id="PTHR36848">
    <property type="entry name" value="DNA-BINDING PROTEIN (PUTATIVE SECRETED PROTEIN)-RELATED"/>
    <property type="match status" value="1"/>
</dbReference>